<evidence type="ECO:0000256" key="3">
    <source>
        <dbReference type="ARBA" id="ARBA00022737"/>
    </source>
</evidence>
<reference evidence="6 7" key="1">
    <citation type="submission" date="2022-11" db="EMBL/GenBank/DDBJ databases">
        <title>Whole genome sequence of Eschrichtius robustus ER-17-0199.</title>
        <authorList>
            <person name="Bruniche-Olsen A."/>
            <person name="Black A.N."/>
            <person name="Fields C.J."/>
            <person name="Walden K."/>
            <person name="Dewoody J.A."/>
        </authorList>
    </citation>
    <scope>NUCLEOTIDE SEQUENCE [LARGE SCALE GENOMIC DNA]</scope>
    <source>
        <strain evidence="6">ER-17-0199</strain>
        <tissue evidence="6">Blubber</tissue>
    </source>
</reference>
<evidence type="ECO:0000256" key="5">
    <source>
        <dbReference type="ARBA" id="ARBA00024196"/>
    </source>
</evidence>
<dbReference type="Pfam" id="PF14580">
    <property type="entry name" value="LRR_9"/>
    <property type="match status" value="1"/>
</dbReference>
<dbReference type="InterPro" id="IPR032675">
    <property type="entry name" value="LRR_dom_sf"/>
</dbReference>
<gene>
    <name evidence="6" type="ORF">J1605_007437</name>
</gene>
<protein>
    <submittedName>
        <fullName evidence="6">Uncharacterized protein</fullName>
    </submittedName>
</protein>
<keyword evidence="4" id="KW-0539">Nucleus</keyword>
<dbReference type="GO" id="GO:0000398">
    <property type="term" value="P:mRNA splicing, via spliceosome"/>
    <property type="evidence" value="ECO:0007669"/>
    <property type="project" value="InterPro"/>
</dbReference>
<keyword evidence="2" id="KW-0433">Leucine-rich repeat</keyword>
<name>A0AB34H193_ESCRO</name>
<evidence type="ECO:0000313" key="6">
    <source>
        <dbReference type="EMBL" id="KAJ8785218.1"/>
    </source>
</evidence>
<keyword evidence="3" id="KW-0677">Repeat</keyword>
<comment type="caution">
    <text evidence="6">The sequence shown here is derived from an EMBL/GenBank/DDBJ whole genome shotgun (WGS) entry which is preliminary data.</text>
</comment>
<dbReference type="GO" id="GO:0030620">
    <property type="term" value="F:U2 snRNA binding"/>
    <property type="evidence" value="ECO:0007669"/>
    <property type="project" value="InterPro"/>
</dbReference>
<dbReference type="InterPro" id="IPR044640">
    <property type="entry name" value="RU2A"/>
</dbReference>
<evidence type="ECO:0000256" key="2">
    <source>
        <dbReference type="ARBA" id="ARBA00022614"/>
    </source>
</evidence>
<comment type="similarity">
    <text evidence="5">Belongs to the U2 small nuclear ribonucleoprotein A family.</text>
</comment>
<dbReference type="PANTHER" id="PTHR10552">
    <property type="entry name" value="U2 SMALL NUCLEAR RIBONUCLEOPROTEIN A"/>
    <property type="match status" value="1"/>
</dbReference>
<dbReference type="Gene3D" id="3.80.10.10">
    <property type="entry name" value="Ribonuclease Inhibitor"/>
    <property type="match status" value="1"/>
</dbReference>
<keyword evidence="7" id="KW-1185">Reference proteome</keyword>
<dbReference type="AlphaFoldDB" id="A0AB34H193"/>
<dbReference type="EMBL" id="JAIQCJ010002025">
    <property type="protein sequence ID" value="KAJ8785218.1"/>
    <property type="molecule type" value="Genomic_DNA"/>
</dbReference>
<comment type="subcellular location">
    <subcellularLocation>
        <location evidence="1">Nucleus</location>
    </subcellularLocation>
</comment>
<evidence type="ECO:0000256" key="1">
    <source>
        <dbReference type="ARBA" id="ARBA00004123"/>
    </source>
</evidence>
<evidence type="ECO:0000313" key="7">
    <source>
        <dbReference type="Proteomes" id="UP001159641"/>
    </source>
</evidence>
<dbReference type="PANTHER" id="PTHR10552:SF6">
    <property type="entry name" value="U2 SMALL NUCLEAR RIBONUCLEOPROTEIN A"/>
    <property type="match status" value="1"/>
</dbReference>
<proteinExistence type="inferred from homology"/>
<organism evidence="6 7">
    <name type="scientific">Eschrichtius robustus</name>
    <name type="common">California gray whale</name>
    <name type="synonym">Eschrichtius gibbosus</name>
    <dbReference type="NCBI Taxonomy" id="9764"/>
    <lineage>
        <taxon>Eukaryota</taxon>
        <taxon>Metazoa</taxon>
        <taxon>Chordata</taxon>
        <taxon>Craniata</taxon>
        <taxon>Vertebrata</taxon>
        <taxon>Euteleostomi</taxon>
        <taxon>Mammalia</taxon>
        <taxon>Eutheria</taxon>
        <taxon>Laurasiatheria</taxon>
        <taxon>Artiodactyla</taxon>
        <taxon>Whippomorpha</taxon>
        <taxon>Cetacea</taxon>
        <taxon>Mysticeti</taxon>
        <taxon>Eschrichtiidae</taxon>
        <taxon>Eschrichtius</taxon>
    </lineage>
</organism>
<sequence>MVKLTVELIEQSAQYTNTVRDHELDLQRYNIPVIESLGATLDQFDAFDFSDNEIWKLGWFSFVEKTGNIISEQQNMPYRQGFKSSIWEIDSVHLIRKYDGGGELHHSDVIVMLMGNIVFMNDNRLHLSSH</sequence>
<dbReference type="Proteomes" id="UP001159641">
    <property type="component" value="Unassembled WGS sequence"/>
</dbReference>
<accession>A0AB34H193</accession>
<dbReference type="GO" id="GO:0005686">
    <property type="term" value="C:U2 snRNP"/>
    <property type="evidence" value="ECO:0007669"/>
    <property type="project" value="TreeGrafter"/>
</dbReference>
<evidence type="ECO:0000256" key="4">
    <source>
        <dbReference type="ARBA" id="ARBA00023242"/>
    </source>
</evidence>